<reference evidence="3" key="1">
    <citation type="submission" date="2013-01" db="EMBL/GenBank/DDBJ databases">
        <title>Draft Genome Sequence of a Mulberry Tree, Morus notabilis C.K. Schneid.</title>
        <authorList>
            <person name="He N."/>
            <person name="Zhao S."/>
        </authorList>
    </citation>
    <scope>NUCLEOTIDE SEQUENCE</scope>
</reference>
<dbReference type="STRING" id="981085.W9SCE6"/>
<evidence type="ECO:0000313" key="3">
    <source>
        <dbReference type="Proteomes" id="UP000030645"/>
    </source>
</evidence>
<dbReference type="OrthoDB" id="1623146at2759"/>
<dbReference type="KEGG" id="mnt:21399819"/>
<proteinExistence type="predicted"/>
<evidence type="ECO:0000313" key="2">
    <source>
        <dbReference type="EMBL" id="EXC25402.1"/>
    </source>
</evidence>
<feature type="compositionally biased region" description="Basic and acidic residues" evidence="1">
    <location>
        <begin position="179"/>
        <end position="188"/>
    </location>
</feature>
<dbReference type="PANTHER" id="PTHR37725">
    <property type="match status" value="1"/>
</dbReference>
<dbReference type="AlphaFoldDB" id="W9SCE6"/>
<accession>W9SCE6</accession>
<protein>
    <submittedName>
        <fullName evidence="2">Uncharacterized protein</fullName>
    </submittedName>
</protein>
<feature type="region of interest" description="Disordered" evidence="1">
    <location>
        <begin position="159"/>
        <end position="188"/>
    </location>
</feature>
<feature type="compositionally biased region" description="Gly residues" evidence="1">
    <location>
        <begin position="162"/>
        <end position="178"/>
    </location>
</feature>
<sequence length="188" mass="21275">MEKTEGYPEVVSEEDQSMPSSSSWFWGAKDDMSLLESGLLGKCYPREEMDGEDFYYSFQSRVGKFSDPRLLALVEFLRELYFRRRDLLRKIFPQLQDKSLEVLKNSGMRLWRVKSGDNRTRFGTMQRSLSLGSPRSPGVKDIVEPHELRNEWIKVRMIDASGGSGGDQQGGPNSGTGQGDDKSPVVPV</sequence>
<keyword evidence="3" id="KW-1185">Reference proteome</keyword>
<organism evidence="2 3">
    <name type="scientific">Morus notabilis</name>
    <dbReference type="NCBI Taxonomy" id="981085"/>
    <lineage>
        <taxon>Eukaryota</taxon>
        <taxon>Viridiplantae</taxon>
        <taxon>Streptophyta</taxon>
        <taxon>Embryophyta</taxon>
        <taxon>Tracheophyta</taxon>
        <taxon>Spermatophyta</taxon>
        <taxon>Magnoliopsida</taxon>
        <taxon>eudicotyledons</taxon>
        <taxon>Gunneridae</taxon>
        <taxon>Pentapetalae</taxon>
        <taxon>rosids</taxon>
        <taxon>fabids</taxon>
        <taxon>Rosales</taxon>
        <taxon>Moraceae</taxon>
        <taxon>Moreae</taxon>
        <taxon>Morus</taxon>
    </lineage>
</organism>
<dbReference type="Proteomes" id="UP000030645">
    <property type="component" value="Unassembled WGS sequence"/>
</dbReference>
<gene>
    <name evidence="2" type="ORF">L484_016784</name>
</gene>
<evidence type="ECO:0000256" key="1">
    <source>
        <dbReference type="SAM" id="MobiDB-lite"/>
    </source>
</evidence>
<dbReference type="PANTHER" id="PTHR37725:SF1">
    <property type="match status" value="1"/>
</dbReference>
<name>W9SCE6_9ROSA</name>
<dbReference type="EMBL" id="KE346069">
    <property type="protein sequence ID" value="EXC25402.1"/>
    <property type="molecule type" value="Genomic_DNA"/>
</dbReference>